<proteinExistence type="predicted"/>
<accession>A0A0A9CCJ3</accession>
<dbReference type="EMBL" id="GBRH01223856">
    <property type="protein sequence ID" value="JAD74039.1"/>
    <property type="molecule type" value="Transcribed_RNA"/>
</dbReference>
<name>A0A0A9CCJ3_ARUDO</name>
<sequence>MCLVLVILKLKPFDSKVCLHSSKFLLTPVRLYRLASYHLQIAYTI</sequence>
<dbReference type="AlphaFoldDB" id="A0A0A9CCJ3"/>
<reference evidence="1" key="2">
    <citation type="journal article" date="2015" name="Data Brief">
        <title>Shoot transcriptome of the giant reed, Arundo donax.</title>
        <authorList>
            <person name="Barrero R.A."/>
            <person name="Guerrero F.D."/>
            <person name="Moolhuijzen P."/>
            <person name="Goolsby J.A."/>
            <person name="Tidwell J."/>
            <person name="Bellgard S.E."/>
            <person name="Bellgard M.I."/>
        </authorList>
    </citation>
    <scope>NUCLEOTIDE SEQUENCE</scope>
    <source>
        <tissue evidence="1">Shoot tissue taken approximately 20 cm above the soil surface</tissue>
    </source>
</reference>
<organism evidence="1">
    <name type="scientific">Arundo donax</name>
    <name type="common">Giant reed</name>
    <name type="synonym">Donax arundinaceus</name>
    <dbReference type="NCBI Taxonomy" id="35708"/>
    <lineage>
        <taxon>Eukaryota</taxon>
        <taxon>Viridiplantae</taxon>
        <taxon>Streptophyta</taxon>
        <taxon>Embryophyta</taxon>
        <taxon>Tracheophyta</taxon>
        <taxon>Spermatophyta</taxon>
        <taxon>Magnoliopsida</taxon>
        <taxon>Liliopsida</taxon>
        <taxon>Poales</taxon>
        <taxon>Poaceae</taxon>
        <taxon>PACMAD clade</taxon>
        <taxon>Arundinoideae</taxon>
        <taxon>Arundineae</taxon>
        <taxon>Arundo</taxon>
    </lineage>
</organism>
<reference evidence="1" key="1">
    <citation type="submission" date="2014-09" db="EMBL/GenBank/DDBJ databases">
        <authorList>
            <person name="Magalhaes I.L.F."/>
            <person name="Oliveira U."/>
            <person name="Santos F.R."/>
            <person name="Vidigal T.H.D.A."/>
            <person name="Brescovit A.D."/>
            <person name="Santos A.J."/>
        </authorList>
    </citation>
    <scope>NUCLEOTIDE SEQUENCE</scope>
    <source>
        <tissue evidence="1">Shoot tissue taken approximately 20 cm above the soil surface</tissue>
    </source>
</reference>
<evidence type="ECO:0000313" key="1">
    <source>
        <dbReference type="EMBL" id="JAD74039.1"/>
    </source>
</evidence>
<protein>
    <submittedName>
        <fullName evidence="1">Uncharacterized protein</fullName>
    </submittedName>
</protein>